<protein>
    <submittedName>
        <fullName evidence="1">1593_t:CDS:1</fullName>
    </submittedName>
</protein>
<accession>A0ACA9LER6</accession>
<gene>
    <name evidence="1" type="ORF">SCALOS_LOCUS4010</name>
</gene>
<organism evidence="1 2">
    <name type="scientific">Scutellospora calospora</name>
    <dbReference type="NCBI Taxonomy" id="85575"/>
    <lineage>
        <taxon>Eukaryota</taxon>
        <taxon>Fungi</taxon>
        <taxon>Fungi incertae sedis</taxon>
        <taxon>Mucoromycota</taxon>
        <taxon>Glomeromycotina</taxon>
        <taxon>Glomeromycetes</taxon>
        <taxon>Diversisporales</taxon>
        <taxon>Gigasporaceae</taxon>
        <taxon>Scutellospora</taxon>
    </lineage>
</organism>
<dbReference type="Proteomes" id="UP000789860">
    <property type="component" value="Unassembled WGS sequence"/>
</dbReference>
<dbReference type="EMBL" id="CAJVPM010005013">
    <property type="protein sequence ID" value="CAG8519488.1"/>
    <property type="molecule type" value="Genomic_DNA"/>
</dbReference>
<comment type="caution">
    <text evidence="1">The sequence shown here is derived from an EMBL/GenBank/DDBJ whole genome shotgun (WGS) entry which is preliminary data.</text>
</comment>
<name>A0ACA9LER6_9GLOM</name>
<proteinExistence type="predicted"/>
<evidence type="ECO:0000313" key="2">
    <source>
        <dbReference type="Proteomes" id="UP000789860"/>
    </source>
</evidence>
<sequence>MNQQKDKTPSMTIPNSIPFSDITTSQLKNKISTPVISVPISPFSNLTNFHIQENSLPILESGSANTNVPNSYNANTITSISSVNKLSNRWTSSETRFLIKEVEKNQQALQQVRDLRQKGQIWDKIIANLQESTVASVALKGRTKMSIQQKWESLHQKYRSIKNTIKNTGEGAIQTKWEFFNDMEEILKNDPSIIAPVTSNSINRIKHKQDNQEEDEKKKHLHNNEKANIEEFRILIKEQTEMIIETIKDQYTYTSEIQQKQHAEQMDIFRQFLTKF</sequence>
<reference evidence="1" key="1">
    <citation type="submission" date="2021-06" db="EMBL/GenBank/DDBJ databases">
        <authorList>
            <person name="Kallberg Y."/>
            <person name="Tangrot J."/>
            <person name="Rosling A."/>
        </authorList>
    </citation>
    <scope>NUCLEOTIDE SEQUENCE</scope>
    <source>
        <strain evidence="1">AU212A</strain>
    </source>
</reference>
<keyword evidence="2" id="KW-1185">Reference proteome</keyword>
<evidence type="ECO:0000313" key="1">
    <source>
        <dbReference type="EMBL" id="CAG8519488.1"/>
    </source>
</evidence>